<accession>A0A2I1GFN0</accession>
<dbReference type="SUPFAM" id="SSF52540">
    <property type="entry name" value="P-loop containing nucleoside triphosphate hydrolases"/>
    <property type="match status" value="1"/>
</dbReference>
<proteinExistence type="predicted"/>
<dbReference type="AlphaFoldDB" id="A0A2I1GFN0"/>
<dbReference type="VEuPathDB" id="FungiDB:RhiirFUN_026854"/>
<evidence type="ECO:0000313" key="1">
    <source>
        <dbReference type="EMBL" id="PKY45418.1"/>
    </source>
</evidence>
<dbReference type="InterPro" id="IPR051667">
    <property type="entry name" value="Archaeal_ATPase_domain"/>
</dbReference>
<dbReference type="OrthoDB" id="2305201at2759"/>
<evidence type="ECO:0000313" key="2">
    <source>
        <dbReference type="Proteomes" id="UP000234323"/>
    </source>
</evidence>
<dbReference type="EMBL" id="LLXI01000382">
    <property type="protein sequence ID" value="PKY45418.1"/>
    <property type="molecule type" value="Genomic_DNA"/>
</dbReference>
<keyword evidence="2" id="KW-1185">Reference proteome</keyword>
<organism evidence="1 2">
    <name type="scientific">Rhizophagus irregularis</name>
    <dbReference type="NCBI Taxonomy" id="588596"/>
    <lineage>
        <taxon>Eukaryota</taxon>
        <taxon>Fungi</taxon>
        <taxon>Fungi incertae sedis</taxon>
        <taxon>Mucoromycota</taxon>
        <taxon>Glomeromycotina</taxon>
        <taxon>Glomeromycetes</taxon>
        <taxon>Glomerales</taxon>
        <taxon>Glomeraceae</taxon>
        <taxon>Rhizophagus</taxon>
    </lineage>
</organism>
<dbReference type="Proteomes" id="UP000234323">
    <property type="component" value="Unassembled WGS sequence"/>
</dbReference>
<protein>
    <submittedName>
        <fullName evidence="1">Uncharacterized protein</fullName>
    </submittedName>
</protein>
<reference evidence="1 2" key="1">
    <citation type="submission" date="2015-10" db="EMBL/GenBank/DDBJ databases">
        <title>Genome analyses suggest a sexual origin of heterokaryosis in a supposedly ancient asexual fungus.</title>
        <authorList>
            <person name="Ropars J."/>
            <person name="Sedzielewska K."/>
            <person name="Noel J."/>
            <person name="Charron P."/>
            <person name="Farinelli L."/>
            <person name="Marton T."/>
            <person name="Kruger M."/>
            <person name="Pelin A."/>
            <person name="Brachmann A."/>
            <person name="Corradi N."/>
        </authorList>
    </citation>
    <scope>NUCLEOTIDE SEQUENCE [LARGE SCALE GENOMIC DNA]</scope>
    <source>
        <strain evidence="1 2">A4</strain>
    </source>
</reference>
<dbReference type="InterPro" id="IPR027417">
    <property type="entry name" value="P-loop_NTPase"/>
</dbReference>
<dbReference type="Gene3D" id="3.40.50.300">
    <property type="entry name" value="P-loop containing nucleotide triphosphate hydrolases"/>
    <property type="match status" value="1"/>
</dbReference>
<dbReference type="PANTHER" id="PTHR37096">
    <property type="entry name" value="YALI0E33429P"/>
    <property type="match status" value="1"/>
</dbReference>
<sequence>MFIFKSFKYLSTSSGCISNILNNSYFAHYNTKVDFFFNRKQELIKFRNVFNDEPQLHIVLGPPRQFDTPANVYNSIKSEFKSFITAHRDFLERILGSKFKMSYSHLEAGFNFSDTKEISSINVRSLLNDIKNCLPQWTIWNSYNIPSPILIIDEANMFDQLGNSDPTLLKSFLNWMVLNTKQENRFNIVLTSSDSFFLNWIVNQLNVPHVTPYIVGDLSKEEAKEYFEKHVLPYYECKELEGKFDHVCKITGTRMMIIRMYVKEYKINKGKLKDSEFSVFRLEDDNLSFGLNPVRFQGKPAPLWNKDDFIKVMKAIVEAEDRGYIKEMDLVNEIGVEKVRSLITYDLLHRRPTNNYANDIIDPPNEAILTAMNKPSIRAMECRLYDID</sequence>
<dbReference type="PANTHER" id="PTHR37096:SF1">
    <property type="entry name" value="AAA+ ATPASE DOMAIN-CONTAINING PROTEIN"/>
    <property type="match status" value="1"/>
</dbReference>
<dbReference type="VEuPathDB" id="FungiDB:FUN_009376"/>
<dbReference type="VEuPathDB" id="FungiDB:RhiirA1_542111"/>
<gene>
    <name evidence="1" type="ORF">RhiirA4_542583</name>
</gene>
<name>A0A2I1GFN0_9GLOM</name>
<comment type="caution">
    <text evidence="1">The sequence shown here is derived from an EMBL/GenBank/DDBJ whole genome shotgun (WGS) entry which is preliminary data.</text>
</comment>